<proteinExistence type="predicted"/>
<feature type="compositionally biased region" description="Basic and acidic residues" evidence="10">
    <location>
        <begin position="41"/>
        <end position="81"/>
    </location>
</feature>
<accession>A0A4C1TVI4</accession>
<evidence type="ECO:0000256" key="5">
    <source>
        <dbReference type="ARBA" id="ARBA00022553"/>
    </source>
</evidence>
<keyword evidence="9" id="KW-0131">Cell cycle</keyword>
<keyword evidence="8" id="KW-0539">Nucleus</keyword>
<dbReference type="GO" id="GO:0016567">
    <property type="term" value="P:protein ubiquitination"/>
    <property type="evidence" value="ECO:0007669"/>
    <property type="project" value="InterPro"/>
</dbReference>
<protein>
    <recommendedName>
        <fullName evidence="4">PEST proteolytic signal-containing nuclear protein</fullName>
    </recommendedName>
</protein>
<reference evidence="11 12" key="1">
    <citation type="journal article" date="2019" name="Commun. Biol.">
        <title>The bagworm genome reveals a unique fibroin gene that provides high tensile strength.</title>
        <authorList>
            <person name="Kono N."/>
            <person name="Nakamura H."/>
            <person name="Ohtoshi R."/>
            <person name="Tomita M."/>
            <person name="Numata K."/>
            <person name="Arakawa K."/>
        </authorList>
    </citation>
    <scope>NUCLEOTIDE SEQUENCE [LARGE SCALE GENOMIC DNA]</scope>
</reference>
<evidence type="ECO:0000256" key="2">
    <source>
        <dbReference type="ARBA" id="ARBA00004123"/>
    </source>
</evidence>
<keyword evidence="7" id="KW-0007">Acetylation</keyword>
<name>A0A4C1TVI4_EUMVA</name>
<dbReference type="OrthoDB" id="10068198at2759"/>
<dbReference type="AlphaFoldDB" id="A0A4C1TVI4"/>
<dbReference type="Pfam" id="PF15473">
    <property type="entry name" value="PCNP"/>
    <property type="match status" value="1"/>
</dbReference>
<comment type="subcellular location">
    <subcellularLocation>
        <location evidence="2">Nucleus</location>
    </subcellularLocation>
</comment>
<evidence type="ECO:0000256" key="6">
    <source>
        <dbReference type="ARBA" id="ARBA00022843"/>
    </source>
</evidence>
<evidence type="ECO:0000313" key="11">
    <source>
        <dbReference type="EMBL" id="GBP18052.1"/>
    </source>
</evidence>
<feature type="region of interest" description="Disordered" evidence="10">
    <location>
        <begin position="1"/>
        <end position="96"/>
    </location>
</feature>
<dbReference type="InterPro" id="IPR029169">
    <property type="entry name" value="PCNP"/>
</dbReference>
<dbReference type="PANTHER" id="PTHR16523">
    <property type="entry name" value="PEST PROTEOLYTIC SIGNAL-CONTAINING NUCLEAR PROTEIN"/>
    <property type="match status" value="1"/>
</dbReference>
<keyword evidence="12" id="KW-1185">Reference proteome</keyword>
<evidence type="ECO:0000256" key="1">
    <source>
        <dbReference type="ARBA" id="ARBA00002646"/>
    </source>
</evidence>
<comment type="subunit">
    <text evidence="3">Interacts with UHRF2/NIRF.</text>
</comment>
<dbReference type="GO" id="GO:0043161">
    <property type="term" value="P:proteasome-mediated ubiquitin-dependent protein catabolic process"/>
    <property type="evidence" value="ECO:0007669"/>
    <property type="project" value="TreeGrafter"/>
</dbReference>
<organism evidence="11 12">
    <name type="scientific">Eumeta variegata</name>
    <name type="common">Bagworm moth</name>
    <name type="synonym">Eumeta japonica</name>
    <dbReference type="NCBI Taxonomy" id="151549"/>
    <lineage>
        <taxon>Eukaryota</taxon>
        <taxon>Metazoa</taxon>
        <taxon>Ecdysozoa</taxon>
        <taxon>Arthropoda</taxon>
        <taxon>Hexapoda</taxon>
        <taxon>Insecta</taxon>
        <taxon>Pterygota</taxon>
        <taxon>Neoptera</taxon>
        <taxon>Endopterygota</taxon>
        <taxon>Lepidoptera</taxon>
        <taxon>Glossata</taxon>
        <taxon>Ditrysia</taxon>
        <taxon>Tineoidea</taxon>
        <taxon>Psychidae</taxon>
        <taxon>Oiketicinae</taxon>
        <taxon>Eumeta</taxon>
    </lineage>
</organism>
<evidence type="ECO:0000256" key="8">
    <source>
        <dbReference type="ARBA" id="ARBA00023242"/>
    </source>
</evidence>
<comment type="function">
    <text evidence="1">May be involved in cell cycle regulation.</text>
</comment>
<evidence type="ECO:0000256" key="7">
    <source>
        <dbReference type="ARBA" id="ARBA00022990"/>
    </source>
</evidence>
<dbReference type="STRING" id="151549.A0A4C1TVI4"/>
<feature type="region of interest" description="Disordered" evidence="10">
    <location>
        <begin position="191"/>
        <end position="214"/>
    </location>
</feature>
<dbReference type="GO" id="GO:0005634">
    <property type="term" value="C:nucleus"/>
    <property type="evidence" value="ECO:0007669"/>
    <property type="project" value="UniProtKB-SubCell"/>
</dbReference>
<evidence type="ECO:0000256" key="3">
    <source>
        <dbReference type="ARBA" id="ARBA00011097"/>
    </source>
</evidence>
<keyword evidence="6" id="KW-0832">Ubl conjugation</keyword>
<dbReference type="Proteomes" id="UP000299102">
    <property type="component" value="Unassembled WGS sequence"/>
</dbReference>
<evidence type="ECO:0000256" key="9">
    <source>
        <dbReference type="ARBA" id="ARBA00023306"/>
    </source>
</evidence>
<keyword evidence="5" id="KW-0597">Phosphoprotein</keyword>
<evidence type="ECO:0000256" key="4">
    <source>
        <dbReference type="ARBA" id="ARBA00022059"/>
    </source>
</evidence>
<evidence type="ECO:0000256" key="10">
    <source>
        <dbReference type="SAM" id="MobiDB-lite"/>
    </source>
</evidence>
<gene>
    <name evidence="11" type="primary">PCNP</name>
    <name evidence="11" type="ORF">EVAR_16999_1</name>
</gene>
<comment type="caution">
    <text evidence="11">The sequence shown here is derived from an EMBL/GenBank/DDBJ whole genome shotgun (WGS) entry which is preliminary data.</text>
</comment>
<dbReference type="PANTHER" id="PTHR16523:SF6">
    <property type="entry name" value="PEST PROTEOLYTIC SIGNAL-CONTAINING NUCLEAR PROTEIN"/>
    <property type="match status" value="1"/>
</dbReference>
<evidence type="ECO:0000313" key="12">
    <source>
        <dbReference type="Proteomes" id="UP000299102"/>
    </source>
</evidence>
<sequence length="214" mass="23713">MNDRNDYDGGSTRSTRDDLRTNKNRNSSGSHYRSRSRSPQQRHDASKRENEEKYMKKYSKEMKDGYSKKDSESSGKWKSDEEVPAPPPPPRISKISIAFSKPGPKVAPIKMSLNSPAAKAVTSTSKPKLAAVFNADDDDEPEEMPAEARMRMRNIGRETPTSAGPNSFGKTKQGFCDSKKVFEKNLKQALETADKSAAPAPSKLPQTIYKISGP</sequence>
<dbReference type="EMBL" id="BGZK01000092">
    <property type="protein sequence ID" value="GBP18052.1"/>
    <property type="molecule type" value="Genomic_DNA"/>
</dbReference>